<reference evidence="4 5" key="1">
    <citation type="submission" date="2016-10" db="EMBL/GenBank/DDBJ databases">
        <title>Draft genome sequences of four alkaliphilic bacteria belonging to the Anaerobacillus genus.</title>
        <authorList>
            <person name="Bassil N.M."/>
            <person name="Lloyd J.R."/>
        </authorList>
    </citation>
    <scope>NUCLEOTIDE SEQUENCE [LARGE SCALE GENOMIC DNA]</scope>
    <source>
        <strain evidence="4 5">DSM 22531</strain>
    </source>
</reference>
<dbReference type="STRING" id="472963.BKP45_11725"/>
<name>A0A1S2M530_9BACI</name>
<protein>
    <submittedName>
        <fullName evidence="4">SAM-dependent methyltransferase</fullName>
    </submittedName>
</protein>
<dbReference type="SUPFAM" id="SSF53335">
    <property type="entry name" value="S-adenosyl-L-methionine-dependent methyltransferases"/>
    <property type="match status" value="1"/>
</dbReference>
<dbReference type="Proteomes" id="UP000180057">
    <property type="component" value="Unassembled WGS sequence"/>
</dbReference>
<dbReference type="Pfam" id="PF02384">
    <property type="entry name" value="N6_Mtase"/>
    <property type="match status" value="1"/>
</dbReference>
<dbReference type="PRINTS" id="PR00507">
    <property type="entry name" value="N12N6MTFRASE"/>
</dbReference>
<dbReference type="GO" id="GO:0032259">
    <property type="term" value="P:methylation"/>
    <property type="evidence" value="ECO:0007669"/>
    <property type="project" value="UniProtKB-KW"/>
</dbReference>
<dbReference type="AlphaFoldDB" id="A0A1S2M530"/>
<dbReference type="Gene3D" id="1.10.150.470">
    <property type="match status" value="1"/>
</dbReference>
<accession>A0A1S2M530</accession>
<feature type="domain" description="YtxK-like N-terminal helical" evidence="2">
    <location>
        <begin position="8"/>
        <end position="86"/>
    </location>
</feature>
<dbReference type="OrthoDB" id="9788159at2"/>
<keyword evidence="4" id="KW-0808">Transferase</keyword>
<dbReference type="InterPro" id="IPR048375">
    <property type="entry name" value="YtxK-like_N"/>
</dbReference>
<dbReference type="GO" id="GO:0003677">
    <property type="term" value="F:DNA binding"/>
    <property type="evidence" value="ECO:0007669"/>
    <property type="project" value="InterPro"/>
</dbReference>
<dbReference type="PANTHER" id="PTHR41313">
    <property type="entry name" value="ADENINE-SPECIFIC METHYLTRANSFERASE"/>
    <property type="match status" value="1"/>
</dbReference>
<dbReference type="CDD" id="cd02440">
    <property type="entry name" value="AdoMet_MTases"/>
    <property type="match status" value="1"/>
</dbReference>
<organism evidence="4 5">
    <name type="scientific">Anaerobacillus alkalidiazotrophicus</name>
    <dbReference type="NCBI Taxonomy" id="472963"/>
    <lineage>
        <taxon>Bacteria</taxon>
        <taxon>Bacillati</taxon>
        <taxon>Bacillota</taxon>
        <taxon>Bacilli</taxon>
        <taxon>Bacillales</taxon>
        <taxon>Bacillaceae</taxon>
        <taxon>Anaerobacillus</taxon>
    </lineage>
</organism>
<evidence type="ECO:0000313" key="3">
    <source>
        <dbReference type="EMBL" id="OIJ18247.1"/>
    </source>
</evidence>
<dbReference type="InterPro" id="IPR029063">
    <property type="entry name" value="SAM-dependent_MTases_sf"/>
</dbReference>
<evidence type="ECO:0000313" key="5">
    <source>
        <dbReference type="Proteomes" id="UP000180057"/>
    </source>
</evidence>
<comment type="caution">
    <text evidence="4">The sequence shown here is derived from an EMBL/GenBank/DDBJ whole genome shotgun (WGS) entry which is preliminary data.</text>
</comment>
<dbReference type="InterPro" id="IPR052933">
    <property type="entry name" value="DNA_Protect_Modify"/>
</dbReference>
<evidence type="ECO:0000259" key="2">
    <source>
        <dbReference type="Pfam" id="PF21106"/>
    </source>
</evidence>
<keyword evidence="5" id="KW-1185">Reference proteome</keyword>
<dbReference type="RefSeq" id="WP_071389861.1">
    <property type="nucleotide sequence ID" value="NZ_MLQS01000017.1"/>
</dbReference>
<dbReference type="Pfam" id="PF21106">
    <property type="entry name" value="YtxK_like"/>
    <property type="match status" value="1"/>
</dbReference>
<dbReference type="Gene3D" id="3.40.50.150">
    <property type="entry name" value="Vaccinia Virus protein VP39"/>
    <property type="match status" value="1"/>
</dbReference>
<sequence length="328" mass="37387">MGQEISFETFFNSIDESVEVIQNDQKLTYLEALIITGEFLFQGEIEQPLSELAYKKVKTTLANVKVDQFSNEQIRKTFQLAILKGMKEGTQPQHLMTPDAVSMFVSFLVNKLTEKKEYVRLLDPSVGSGNLLTTVLNNSNKKIDSFGIEPDETLLQLAYVSANLQQHNVEFFHQDSLTEIFIDPVDVVVADLPVGHYPNEEVAKRYKLKAENGMSYTHHLIIEQMLNYTKQGGFLLFLIPNTMFETEQAKQLHSFIKEHAHIYSLLQLPKSMFKHDNHGKSIFIIRKKGEGVKAPNQALLAELPSFSNKQALTEMINSINNWLEAYLN</sequence>
<dbReference type="GO" id="GO:0008170">
    <property type="term" value="F:N-methyltransferase activity"/>
    <property type="evidence" value="ECO:0007669"/>
    <property type="project" value="InterPro"/>
</dbReference>
<evidence type="ECO:0000313" key="4">
    <source>
        <dbReference type="EMBL" id="OIJ19726.1"/>
    </source>
</evidence>
<dbReference type="EMBL" id="MLQS01000017">
    <property type="protein sequence ID" value="OIJ19726.1"/>
    <property type="molecule type" value="Genomic_DNA"/>
</dbReference>
<feature type="domain" description="DNA methylase adenine-specific" evidence="1">
    <location>
        <begin position="95"/>
        <end position="290"/>
    </location>
</feature>
<dbReference type="PIRSF" id="PIRSF026567">
    <property type="entry name" value="Adenine_mtase_bact_prd"/>
    <property type="match status" value="1"/>
</dbReference>
<evidence type="ECO:0000259" key="1">
    <source>
        <dbReference type="Pfam" id="PF02384"/>
    </source>
</evidence>
<dbReference type="EMBL" id="MLQS01000030">
    <property type="protein sequence ID" value="OIJ18247.1"/>
    <property type="molecule type" value="Genomic_DNA"/>
</dbReference>
<proteinExistence type="predicted"/>
<keyword evidence="4" id="KW-0489">Methyltransferase</keyword>
<dbReference type="PANTHER" id="PTHR41313:SF1">
    <property type="entry name" value="DNA METHYLASE ADENINE-SPECIFIC DOMAIN-CONTAINING PROTEIN"/>
    <property type="match status" value="1"/>
</dbReference>
<dbReference type="InterPro" id="IPR003356">
    <property type="entry name" value="DNA_methylase_A-5"/>
</dbReference>
<dbReference type="InterPro" id="IPR016843">
    <property type="entry name" value="S-AdoMet-dep_Ade-MeTrfase_prd"/>
</dbReference>
<gene>
    <name evidence="4" type="ORF">BKP45_11725</name>
    <name evidence="3" type="ORF">BKP45_17440</name>
</gene>